<protein>
    <submittedName>
        <fullName evidence="1">Glycosyltransferase family 4 protein</fullName>
        <ecNumber evidence="1">2.4.-.-</ecNumber>
    </submittedName>
</protein>
<dbReference type="Proteomes" id="UP001172778">
    <property type="component" value="Unassembled WGS sequence"/>
</dbReference>
<comment type="caution">
    <text evidence="1">The sequence shown here is derived from an EMBL/GenBank/DDBJ whole genome shotgun (WGS) entry which is preliminary data.</text>
</comment>
<dbReference type="RefSeq" id="WP_284099177.1">
    <property type="nucleotide sequence ID" value="NZ_JARRAF010000002.1"/>
</dbReference>
<dbReference type="Pfam" id="PF13692">
    <property type="entry name" value="Glyco_trans_1_4"/>
    <property type="match status" value="1"/>
</dbReference>
<keyword evidence="1" id="KW-0328">Glycosyltransferase</keyword>
<dbReference type="EMBL" id="JARRAF010000002">
    <property type="protein sequence ID" value="MDK2122890.1"/>
    <property type="molecule type" value="Genomic_DNA"/>
</dbReference>
<evidence type="ECO:0000313" key="2">
    <source>
        <dbReference type="Proteomes" id="UP001172778"/>
    </source>
</evidence>
<accession>A0ABT7DUT0</accession>
<name>A0ABT7DUT0_9NEIS</name>
<sequence length="371" mass="41388">MKAQRPAYIVLLSHGVGGAEKRFTENWLYLRQAGYPVHLVISALTHEQLLRQPGFEALQQQADAIQVFHASSRRYSATVRAVWPILRQIPRGALVHYPLAHVPFLARWQGQKLVISWVNVSIPKAESWRQWKRVAMPWLSFYEADHLDVLNPDNVSQLQRRPRLGRKTTLTRGGTFVNFDLYQPAPVKKNQVVYLGRLEPGKNALSYVQLIPAVAAILRSRNLTLPQFAIYGNGTEEAAIQALLQTPPYQALDIVTGYCDQPQQVLAQAKVFISVQRTSNYPSKALAEAMACGCYPIITDIGESRLMADADLAGFISPPLSAEKLADAIARPLTMDEPSFTALSTRIVAMTRSRFSLAAQAGYLAELYGYQ</sequence>
<gene>
    <name evidence="1" type="ORF">PZA18_02365</name>
</gene>
<organism evidence="1 2">
    <name type="scientific">Parachitinimonas caeni</name>
    <dbReference type="NCBI Taxonomy" id="3031301"/>
    <lineage>
        <taxon>Bacteria</taxon>
        <taxon>Pseudomonadati</taxon>
        <taxon>Pseudomonadota</taxon>
        <taxon>Betaproteobacteria</taxon>
        <taxon>Neisseriales</taxon>
        <taxon>Chitinibacteraceae</taxon>
        <taxon>Parachitinimonas</taxon>
    </lineage>
</organism>
<dbReference type="CDD" id="cd03801">
    <property type="entry name" value="GT4_PimA-like"/>
    <property type="match status" value="1"/>
</dbReference>
<dbReference type="EC" id="2.4.-.-" evidence="1"/>
<dbReference type="PANTHER" id="PTHR12526">
    <property type="entry name" value="GLYCOSYLTRANSFERASE"/>
    <property type="match status" value="1"/>
</dbReference>
<dbReference type="Gene3D" id="3.40.50.2000">
    <property type="entry name" value="Glycogen Phosphorylase B"/>
    <property type="match status" value="2"/>
</dbReference>
<proteinExistence type="predicted"/>
<keyword evidence="2" id="KW-1185">Reference proteome</keyword>
<dbReference type="SUPFAM" id="SSF53756">
    <property type="entry name" value="UDP-Glycosyltransferase/glycogen phosphorylase"/>
    <property type="match status" value="1"/>
</dbReference>
<keyword evidence="1" id="KW-0808">Transferase</keyword>
<dbReference type="GO" id="GO:0016757">
    <property type="term" value="F:glycosyltransferase activity"/>
    <property type="evidence" value="ECO:0007669"/>
    <property type="project" value="UniProtKB-KW"/>
</dbReference>
<evidence type="ECO:0000313" key="1">
    <source>
        <dbReference type="EMBL" id="MDK2122890.1"/>
    </source>
</evidence>
<reference evidence="1" key="1">
    <citation type="submission" date="2023-03" db="EMBL/GenBank/DDBJ databases">
        <title>Chitinimonas shenzhenensis gen. nov., sp. nov., a novel member of family Burkholderiaceae isolated from activated sludge collected in Shen Zhen, China.</title>
        <authorList>
            <person name="Wang X."/>
        </authorList>
    </citation>
    <scope>NUCLEOTIDE SEQUENCE</scope>
    <source>
        <strain evidence="1">DQS-5</strain>
    </source>
</reference>